<keyword evidence="5" id="KW-0804">Transcription</keyword>
<keyword evidence="4 7" id="KW-0238">DNA-binding</keyword>
<dbReference type="GO" id="GO:0032993">
    <property type="term" value="C:protein-DNA complex"/>
    <property type="evidence" value="ECO:0007669"/>
    <property type="project" value="TreeGrafter"/>
</dbReference>
<accession>A0A2H0UGC7</accession>
<evidence type="ECO:0000256" key="7">
    <source>
        <dbReference type="PROSITE-ProRule" id="PRU01091"/>
    </source>
</evidence>
<dbReference type="InterPro" id="IPR016032">
    <property type="entry name" value="Sig_transdc_resp-reg_C-effctor"/>
</dbReference>
<dbReference type="InterPro" id="IPR001789">
    <property type="entry name" value="Sig_transdc_resp-reg_receiver"/>
</dbReference>
<dbReference type="InterPro" id="IPR011006">
    <property type="entry name" value="CheY-like_superfamily"/>
</dbReference>
<protein>
    <submittedName>
        <fullName evidence="10">DNA-binding response regulator</fullName>
    </submittedName>
</protein>
<dbReference type="Pfam" id="PF00486">
    <property type="entry name" value="Trans_reg_C"/>
    <property type="match status" value="1"/>
</dbReference>
<feature type="domain" description="Response regulatory" evidence="8">
    <location>
        <begin position="2"/>
        <end position="118"/>
    </location>
</feature>
<evidence type="ECO:0000256" key="5">
    <source>
        <dbReference type="ARBA" id="ARBA00023163"/>
    </source>
</evidence>
<dbReference type="FunFam" id="1.10.10.10:FF:000005">
    <property type="entry name" value="Two-component system response regulator"/>
    <property type="match status" value="1"/>
</dbReference>
<evidence type="ECO:0000259" key="8">
    <source>
        <dbReference type="PROSITE" id="PS50110"/>
    </source>
</evidence>
<evidence type="ECO:0000256" key="1">
    <source>
        <dbReference type="ARBA" id="ARBA00022553"/>
    </source>
</evidence>
<sequence length="223" mass="25545">MRILLIEDEEKLAQSLMRGLSKRGYAVDHLTEGKPATERLSLYRNEYDLAILDLTLPDTDGFAVCKNVRDMGVTLPILVLTARSSVDDKVSLLRAGADDYMVKPFAFQELLARIQAIMRRPEEIVPDELTVGEFTLNKTTHRVFRDGTELILTLKEFMLLEYFMRHPNQVIKRDDVLDHAWEFDFSSLSNIVDVHVKNLRKKIGNDGNEIIKTVRGVGYQFMA</sequence>
<dbReference type="GO" id="GO:0006355">
    <property type="term" value="P:regulation of DNA-templated transcription"/>
    <property type="evidence" value="ECO:0007669"/>
    <property type="project" value="InterPro"/>
</dbReference>
<dbReference type="Proteomes" id="UP000229344">
    <property type="component" value="Unassembled WGS sequence"/>
</dbReference>
<dbReference type="CDD" id="cd17624">
    <property type="entry name" value="REC_OmpR_PmrA-like"/>
    <property type="match status" value="1"/>
</dbReference>
<dbReference type="Gene3D" id="6.10.250.690">
    <property type="match status" value="1"/>
</dbReference>
<dbReference type="EMBL" id="PFBI01000004">
    <property type="protein sequence ID" value="PIR84736.1"/>
    <property type="molecule type" value="Genomic_DNA"/>
</dbReference>
<organism evidence="10 11">
    <name type="scientific">Candidatus Kaiserbacteria bacterium CG10_big_fil_rev_8_21_14_0_10_47_16</name>
    <dbReference type="NCBI Taxonomy" id="1974608"/>
    <lineage>
        <taxon>Bacteria</taxon>
        <taxon>Candidatus Kaiseribacteriota</taxon>
    </lineage>
</organism>
<dbReference type="CDD" id="cd00383">
    <property type="entry name" value="trans_reg_C"/>
    <property type="match status" value="1"/>
</dbReference>
<dbReference type="SUPFAM" id="SSF52172">
    <property type="entry name" value="CheY-like"/>
    <property type="match status" value="1"/>
</dbReference>
<keyword evidence="3" id="KW-0805">Transcription regulation</keyword>
<dbReference type="PANTHER" id="PTHR48111">
    <property type="entry name" value="REGULATOR OF RPOS"/>
    <property type="match status" value="1"/>
</dbReference>
<dbReference type="PROSITE" id="PS51755">
    <property type="entry name" value="OMPR_PHOB"/>
    <property type="match status" value="1"/>
</dbReference>
<dbReference type="GO" id="GO:0005829">
    <property type="term" value="C:cytosol"/>
    <property type="evidence" value="ECO:0007669"/>
    <property type="project" value="TreeGrafter"/>
</dbReference>
<name>A0A2H0UGC7_9BACT</name>
<dbReference type="AlphaFoldDB" id="A0A2H0UGC7"/>
<dbReference type="InterPro" id="IPR036388">
    <property type="entry name" value="WH-like_DNA-bd_sf"/>
</dbReference>
<dbReference type="InterPro" id="IPR039420">
    <property type="entry name" value="WalR-like"/>
</dbReference>
<evidence type="ECO:0000313" key="11">
    <source>
        <dbReference type="Proteomes" id="UP000229344"/>
    </source>
</evidence>
<feature type="domain" description="OmpR/PhoB-type" evidence="9">
    <location>
        <begin position="126"/>
        <end position="223"/>
    </location>
</feature>
<keyword evidence="2" id="KW-0902">Two-component regulatory system</keyword>
<dbReference type="GO" id="GO:0000976">
    <property type="term" value="F:transcription cis-regulatory region binding"/>
    <property type="evidence" value="ECO:0007669"/>
    <property type="project" value="TreeGrafter"/>
</dbReference>
<evidence type="ECO:0000256" key="3">
    <source>
        <dbReference type="ARBA" id="ARBA00023015"/>
    </source>
</evidence>
<evidence type="ECO:0000256" key="2">
    <source>
        <dbReference type="ARBA" id="ARBA00023012"/>
    </source>
</evidence>
<dbReference type="SMART" id="SM00862">
    <property type="entry name" value="Trans_reg_C"/>
    <property type="match status" value="1"/>
</dbReference>
<reference evidence="11" key="1">
    <citation type="submission" date="2017-09" db="EMBL/GenBank/DDBJ databases">
        <title>Depth-based differentiation of microbial function through sediment-hosted aquifers and enrichment of novel symbionts in the deep terrestrial subsurface.</title>
        <authorList>
            <person name="Probst A.J."/>
            <person name="Ladd B."/>
            <person name="Jarett J.K."/>
            <person name="Geller-Mcgrath D.E."/>
            <person name="Sieber C.M.K."/>
            <person name="Emerson J.B."/>
            <person name="Anantharaman K."/>
            <person name="Thomas B.C."/>
            <person name="Malmstrom R."/>
            <person name="Stieglmeier M."/>
            <person name="Klingl A."/>
            <person name="Woyke T."/>
            <person name="Ryan C.M."/>
            <person name="Banfield J.F."/>
        </authorList>
    </citation>
    <scope>NUCLEOTIDE SEQUENCE [LARGE SCALE GENOMIC DNA]</scope>
</reference>
<dbReference type="Gene3D" id="3.40.50.2300">
    <property type="match status" value="1"/>
</dbReference>
<dbReference type="SUPFAM" id="SSF46894">
    <property type="entry name" value="C-terminal effector domain of the bipartite response regulators"/>
    <property type="match status" value="1"/>
</dbReference>
<dbReference type="PROSITE" id="PS50110">
    <property type="entry name" value="RESPONSE_REGULATORY"/>
    <property type="match status" value="1"/>
</dbReference>
<feature type="modified residue" description="4-aspartylphosphate" evidence="6">
    <location>
        <position position="53"/>
    </location>
</feature>
<dbReference type="InterPro" id="IPR001867">
    <property type="entry name" value="OmpR/PhoB-type_DNA-bd"/>
</dbReference>
<comment type="caution">
    <text evidence="10">The sequence shown here is derived from an EMBL/GenBank/DDBJ whole genome shotgun (WGS) entry which is preliminary data.</text>
</comment>
<evidence type="ECO:0000259" key="9">
    <source>
        <dbReference type="PROSITE" id="PS51755"/>
    </source>
</evidence>
<dbReference type="Pfam" id="PF00072">
    <property type="entry name" value="Response_reg"/>
    <property type="match status" value="1"/>
</dbReference>
<evidence type="ECO:0000313" key="10">
    <source>
        <dbReference type="EMBL" id="PIR84736.1"/>
    </source>
</evidence>
<evidence type="ECO:0000256" key="6">
    <source>
        <dbReference type="PROSITE-ProRule" id="PRU00169"/>
    </source>
</evidence>
<keyword evidence="1 6" id="KW-0597">Phosphoprotein</keyword>
<dbReference type="PANTHER" id="PTHR48111:SF22">
    <property type="entry name" value="REGULATOR OF RPOS"/>
    <property type="match status" value="1"/>
</dbReference>
<dbReference type="SMART" id="SM00448">
    <property type="entry name" value="REC"/>
    <property type="match status" value="1"/>
</dbReference>
<proteinExistence type="predicted"/>
<gene>
    <name evidence="10" type="ORF">COU16_00940</name>
</gene>
<feature type="DNA-binding region" description="OmpR/PhoB-type" evidence="7">
    <location>
        <begin position="126"/>
        <end position="223"/>
    </location>
</feature>
<dbReference type="FunFam" id="3.40.50.2300:FF:000002">
    <property type="entry name" value="DNA-binding response regulator PhoP"/>
    <property type="match status" value="1"/>
</dbReference>
<evidence type="ECO:0000256" key="4">
    <source>
        <dbReference type="ARBA" id="ARBA00023125"/>
    </source>
</evidence>
<dbReference type="GO" id="GO:0000156">
    <property type="term" value="F:phosphorelay response regulator activity"/>
    <property type="evidence" value="ECO:0007669"/>
    <property type="project" value="TreeGrafter"/>
</dbReference>
<dbReference type="Gene3D" id="1.10.10.10">
    <property type="entry name" value="Winged helix-like DNA-binding domain superfamily/Winged helix DNA-binding domain"/>
    <property type="match status" value="1"/>
</dbReference>